<dbReference type="SMART" id="SM00388">
    <property type="entry name" value="HisKA"/>
    <property type="match status" value="1"/>
</dbReference>
<keyword evidence="3" id="KW-0597">Phosphoprotein</keyword>
<dbReference type="SMART" id="SM00065">
    <property type="entry name" value="GAF"/>
    <property type="match status" value="1"/>
</dbReference>
<keyword evidence="11" id="KW-1185">Reference proteome</keyword>
<name>A0A3D8L7D2_9BACT</name>
<proteinExistence type="predicted"/>
<feature type="domain" description="PAS" evidence="8">
    <location>
        <begin position="352"/>
        <end position="422"/>
    </location>
</feature>
<comment type="catalytic activity">
    <reaction evidence="1">
        <text>ATP + protein L-histidine = ADP + protein N-phospho-L-histidine.</text>
        <dbReference type="EC" id="2.7.13.3"/>
    </reaction>
</comment>
<evidence type="ECO:0000259" key="9">
    <source>
        <dbReference type="PROSITE" id="PS50113"/>
    </source>
</evidence>
<dbReference type="Pfam" id="PF13426">
    <property type="entry name" value="PAS_9"/>
    <property type="match status" value="1"/>
</dbReference>
<dbReference type="SUPFAM" id="SSF55874">
    <property type="entry name" value="ATPase domain of HSP90 chaperone/DNA topoisomerase II/histidine kinase"/>
    <property type="match status" value="1"/>
</dbReference>
<dbReference type="SUPFAM" id="SSF55785">
    <property type="entry name" value="PYP-like sensor domain (PAS domain)"/>
    <property type="match status" value="2"/>
</dbReference>
<feature type="coiled-coil region" evidence="6">
    <location>
        <begin position="468"/>
        <end position="538"/>
    </location>
</feature>
<organism evidence="10 11">
    <name type="scientific">Pontibacter diazotrophicus</name>
    <dbReference type="NCBI Taxonomy" id="1400979"/>
    <lineage>
        <taxon>Bacteria</taxon>
        <taxon>Pseudomonadati</taxon>
        <taxon>Bacteroidota</taxon>
        <taxon>Cytophagia</taxon>
        <taxon>Cytophagales</taxon>
        <taxon>Hymenobacteraceae</taxon>
        <taxon>Pontibacter</taxon>
    </lineage>
</organism>
<dbReference type="Pfam" id="PF13185">
    <property type="entry name" value="GAF_2"/>
    <property type="match status" value="1"/>
</dbReference>
<dbReference type="SUPFAM" id="SSF47384">
    <property type="entry name" value="Homodimeric domain of signal transducing histidine kinase"/>
    <property type="match status" value="1"/>
</dbReference>
<dbReference type="InterPro" id="IPR001610">
    <property type="entry name" value="PAC"/>
</dbReference>
<dbReference type="PROSITE" id="PS50109">
    <property type="entry name" value="HIS_KIN"/>
    <property type="match status" value="1"/>
</dbReference>
<comment type="caution">
    <text evidence="10">The sequence shown here is derived from an EMBL/GenBank/DDBJ whole genome shotgun (WGS) entry which is preliminary data.</text>
</comment>
<dbReference type="Proteomes" id="UP000256708">
    <property type="component" value="Unassembled WGS sequence"/>
</dbReference>
<dbReference type="Gene3D" id="3.30.450.40">
    <property type="match status" value="1"/>
</dbReference>
<dbReference type="InterPro" id="IPR052162">
    <property type="entry name" value="Sensor_kinase/Photoreceptor"/>
</dbReference>
<dbReference type="SMART" id="SM00086">
    <property type="entry name" value="PAC"/>
    <property type="match status" value="2"/>
</dbReference>
<dbReference type="PROSITE" id="PS50112">
    <property type="entry name" value="PAS"/>
    <property type="match status" value="2"/>
</dbReference>
<feature type="domain" description="Histidine kinase" evidence="7">
    <location>
        <begin position="509"/>
        <end position="727"/>
    </location>
</feature>
<feature type="domain" description="PAS" evidence="8">
    <location>
        <begin position="219"/>
        <end position="295"/>
    </location>
</feature>
<feature type="domain" description="PAC" evidence="9">
    <location>
        <begin position="299"/>
        <end position="351"/>
    </location>
</feature>
<feature type="coiled-coil region" evidence="6">
    <location>
        <begin position="185"/>
        <end position="223"/>
    </location>
</feature>
<dbReference type="InterPro" id="IPR013655">
    <property type="entry name" value="PAS_fold_3"/>
</dbReference>
<dbReference type="InterPro" id="IPR003594">
    <property type="entry name" value="HATPase_dom"/>
</dbReference>
<evidence type="ECO:0000256" key="1">
    <source>
        <dbReference type="ARBA" id="ARBA00000085"/>
    </source>
</evidence>
<sequence>MSSTDPSPEFLCKPNVAAIFNTAQQQARKKLMRGTSLEEVMDTLVLSLEKAYPSIFSSVLLLNKDTLSHLSAPSLPEAYSKAIDGTRIGPSAGSCGTAAFTGERVIVKSIATDPKWANFQVALEHGLMACWSQPILSSTDERVLGTFAIYYKTEKTPSEEEILLLELAANLAGTAIEWGMVLKDRHDLEEELKESNAALQALNSDLENRIQAHTQELEDQNYLTKTITDNATGALFMMDATGYCTFMNPAAVEMVGYTFEEIRTKQLHYLIHHHRPDGSHYPLEECPLDRALPQNFDVRAHEDLFFRKDGTSFPVSCAASPIFDENGVPVSTVIEVRDITEEKKNRQELMETVAQMQTLLAAMPQIAFTATVEGELDYVNGHWREYTGLPKAAVLGEQWIGALHPEDKDRFAATWANSVQTGQDYKIEIRVRQWTGEYRWYLTRAVPLRNENGEILKWFGTATDIHEQKLLIDRLAATQQELQSMNDELTQKNKDLKRTNVDLDNFVYTASHDLKSPIANLQGLVKALQEELHDLGTQTEPVEPLLLMIDKAIVRFKNTIDELTEISKIQKQVETGQEMVNLEDLIEEFRVVNAELICSSKATITTQVAAAPAICFSNKNLRSVLYNLLSNSIKYRHPNREPVINVSTDTFGNNGIVITIEDNGLGIEERHLSQIFGMFKRVHQHVEGSGVGLYIVKRIVENAGGEITVESKVEEGTRFEIRLHNVALCEITR</sequence>
<dbReference type="PROSITE" id="PS50113">
    <property type="entry name" value="PAC"/>
    <property type="match status" value="2"/>
</dbReference>
<evidence type="ECO:0000313" key="11">
    <source>
        <dbReference type="Proteomes" id="UP000256708"/>
    </source>
</evidence>
<dbReference type="Pfam" id="PF00512">
    <property type="entry name" value="HisKA"/>
    <property type="match status" value="1"/>
</dbReference>
<dbReference type="FunFam" id="3.30.450.20:FF:000099">
    <property type="entry name" value="Sensory box sensor histidine kinase"/>
    <property type="match status" value="1"/>
</dbReference>
<dbReference type="SUPFAM" id="SSF55781">
    <property type="entry name" value="GAF domain-like"/>
    <property type="match status" value="1"/>
</dbReference>
<protein>
    <recommendedName>
        <fullName evidence="2">histidine kinase</fullName>
        <ecNumber evidence="2">2.7.13.3</ecNumber>
    </recommendedName>
</protein>
<dbReference type="NCBIfam" id="TIGR00229">
    <property type="entry name" value="sensory_box"/>
    <property type="match status" value="2"/>
</dbReference>
<dbReference type="InterPro" id="IPR029016">
    <property type="entry name" value="GAF-like_dom_sf"/>
</dbReference>
<dbReference type="Gene3D" id="3.30.565.10">
    <property type="entry name" value="Histidine kinase-like ATPase, C-terminal domain"/>
    <property type="match status" value="1"/>
</dbReference>
<dbReference type="PANTHER" id="PTHR43304:SF1">
    <property type="entry name" value="PAC DOMAIN-CONTAINING PROTEIN"/>
    <property type="match status" value="1"/>
</dbReference>
<dbReference type="GO" id="GO:0000155">
    <property type="term" value="F:phosphorelay sensor kinase activity"/>
    <property type="evidence" value="ECO:0007669"/>
    <property type="project" value="InterPro"/>
</dbReference>
<dbReference type="Pfam" id="PF02518">
    <property type="entry name" value="HATPase_c"/>
    <property type="match status" value="1"/>
</dbReference>
<dbReference type="Gene3D" id="3.30.450.20">
    <property type="entry name" value="PAS domain"/>
    <property type="match status" value="2"/>
</dbReference>
<dbReference type="SMART" id="SM00091">
    <property type="entry name" value="PAS"/>
    <property type="match status" value="2"/>
</dbReference>
<evidence type="ECO:0000256" key="6">
    <source>
        <dbReference type="SAM" id="Coils"/>
    </source>
</evidence>
<reference evidence="11" key="1">
    <citation type="submission" date="2018-08" db="EMBL/GenBank/DDBJ databases">
        <authorList>
            <person name="Liu Z.-W."/>
            <person name="Du Z.-J."/>
        </authorList>
    </citation>
    <scope>NUCLEOTIDE SEQUENCE [LARGE SCALE GENOMIC DNA]</scope>
    <source>
        <strain evidence="11">H4X</strain>
    </source>
</reference>
<dbReference type="InterPro" id="IPR035965">
    <property type="entry name" value="PAS-like_dom_sf"/>
</dbReference>
<dbReference type="PANTHER" id="PTHR43304">
    <property type="entry name" value="PHYTOCHROME-LIKE PROTEIN CPH1"/>
    <property type="match status" value="1"/>
</dbReference>
<dbReference type="InterPro" id="IPR003661">
    <property type="entry name" value="HisK_dim/P_dom"/>
</dbReference>
<dbReference type="InterPro" id="IPR036890">
    <property type="entry name" value="HATPase_C_sf"/>
</dbReference>
<dbReference type="PRINTS" id="PR00344">
    <property type="entry name" value="BCTRLSENSOR"/>
</dbReference>
<dbReference type="InterPro" id="IPR036097">
    <property type="entry name" value="HisK_dim/P_sf"/>
</dbReference>
<evidence type="ECO:0000256" key="3">
    <source>
        <dbReference type="ARBA" id="ARBA00022553"/>
    </source>
</evidence>
<dbReference type="AlphaFoldDB" id="A0A3D8L7D2"/>
<dbReference type="InterPro" id="IPR004358">
    <property type="entry name" value="Sig_transdc_His_kin-like_C"/>
</dbReference>
<evidence type="ECO:0000259" key="7">
    <source>
        <dbReference type="PROSITE" id="PS50109"/>
    </source>
</evidence>
<keyword evidence="6" id="KW-0175">Coiled coil</keyword>
<dbReference type="Gene3D" id="1.10.287.130">
    <property type="match status" value="1"/>
</dbReference>
<feature type="domain" description="PAC" evidence="9">
    <location>
        <begin position="425"/>
        <end position="477"/>
    </location>
</feature>
<keyword evidence="4" id="KW-0808">Transferase</keyword>
<dbReference type="SMART" id="SM00387">
    <property type="entry name" value="HATPase_c"/>
    <property type="match status" value="1"/>
</dbReference>
<dbReference type="Pfam" id="PF08447">
    <property type="entry name" value="PAS_3"/>
    <property type="match status" value="1"/>
</dbReference>
<evidence type="ECO:0000313" key="10">
    <source>
        <dbReference type="EMBL" id="RDV13319.1"/>
    </source>
</evidence>
<keyword evidence="5" id="KW-0418">Kinase</keyword>
<evidence type="ECO:0000256" key="5">
    <source>
        <dbReference type="ARBA" id="ARBA00022777"/>
    </source>
</evidence>
<dbReference type="CDD" id="cd00130">
    <property type="entry name" value="PAS"/>
    <property type="match status" value="2"/>
</dbReference>
<gene>
    <name evidence="10" type="ORF">DXT99_20080</name>
</gene>
<dbReference type="CDD" id="cd00082">
    <property type="entry name" value="HisKA"/>
    <property type="match status" value="1"/>
</dbReference>
<evidence type="ECO:0000259" key="8">
    <source>
        <dbReference type="PROSITE" id="PS50112"/>
    </source>
</evidence>
<dbReference type="InterPro" id="IPR005467">
    <property type="entry name" value="His_kinase_dom"/>
</dbReference>
<dbReference type="OrthoDB" id="9766459at2"/>
<dbReference type="InterPro" id="IPR000014">
    <property type="entry name" value="PAS"/>
</dbReference>
<evidence type="ECO:0000256" key="2">
    <source>
        <dbReference type="ARBA" id="ARBA00012438"/>
    </source>
</evidence>
<dbReference type="InterPro" id="IPR000700">
    <property type="entry name" value="PAS-assoc_C"/>
</dbReference>
<dbReference type="EMBL" id="QRGR01000025">
    <property type="protein sequence ID" value="RDV13319.1"/>
    <property type="molecule type" value="Genomic_DNA"/>
</dbReference>
<accession>A0A3D8L7D2</accession>
<evidence type="ECO:0000256" key="4">
    <source>
        <dbReference type="ARBA" id="ARBA00022679"/>
    </source>
</evidence>
<dbReference type="InterPro" id="IPR003018">
    <property type="entry name" value="GAF"/>
</dbReference>
<dbReference type="EC" id="2.7.13.3" evidence="2"/>